<dbReference type="VEuPathDB" id="FungiDB:I302_00430"/>
<feature type="region of interest" description="Disordered" evidence="1">
    <location>
        <begin position="46"/>
        <end position="73"/>
    </location>
</feature>
<reference evidence="3" key="4">
    <citation type="submission" date="2024-02" db="EMBL/GenBank/DDBJ databases">
        <title>Comparative genomics of Cryptococcus and Kwoniella reveals pathogenesis evolution and contrasting modes of karyotype evolution via chromosome fusion or intercentromeric recombination.</title>
        <authorList>
            <person name="Coelho M.A."/>
            <person name="David-Palma M."/>
            <person name="Shea T."/>
            <person name="Bowers K."/>
            <person name="McGinley-Smith S."/>
            <person name="Mohammad A.W."/>
            <person name="Gnirke A."/>
            <person name="Yurkov A.M."/>
            <person name="Nowrousian M."/>
            <person name="Sun S."/>
            <person name="Cuomo C.A."/>
            <person name="Heitman J."/>
        </authorList>
    </citation>
    <scope>NUCLEOTIDE SEQUENCE</scope>
    <source>
        <strain evidence="3">CBS 10118</strain>
    </source>
</reference>
<dbReference type="AlphaFoldDB" id="A0A1B9GD44"/>
<dbReference type="KEGG" id="kbi:30204829"/>
<reference evidence="2" key="1">
    <citation type="submission" date="2013-07" db="EMBL/GenBank/DDBJ databases">
        <title>The Genome Sequence of Cryptococcus bestiolae CBS10118.</title>
        <authorList>
            <consortium name="The Broad Institute Genome Sequencing Platform"/>
            <person name="Cuomo C."/>
            <person name="Litvintseva A."/>
            <person name="Chen Y."/>
            <person name="Heitman J."/>
            <person name="Sun S."/>
            <person name="Springer D."/>
            <person name="Dromer F."/>
            <person name="Young S.K."/>
            <person name="Zeng Q."/>
            <person name="Gargeya S."/>
            <person name="Fitzgerald M."/>
            <person name="Abouelleil A."/>
            <person name="Alvarado L."/>
            <person name="Berlin A.M."/>
            <person name="Chapman S.B."/>
            <person name="Dewar J."/>
            <person name="Goldberg J."/>
            <person name="Griggs A."/>
            <person name="Gujja S."/>
            <person name="Hansen M."/>
            <person name="Howarth C."/>
            <person name="Imamovic A."/>
            <person name="Larimer J."/>
            <person name="McCowan C."/>
            <person name="Murphy C."/>
            <person name="Pearson M."/>
            <person name="Priest M."/>
            <person name="Roberts A."/>
            <person name="Saif S."/>
            <person name="Shea T."/>
            <person name="Sykes S."/>
            <person name="Wortman J."/>
            <person name="Nusbaum C."/>
            <person name="Birren B."/>
        </authorList>
    </citation>
    <scope>NUCLEOTIDE SEQUENCE [LARGE SCALE GENOMIC DNA]</scope>
    <source>
        <strain evidence="2">CBS 10118</strain>
    </source>
</reference>
<evidence type="ECO:0000313" key="3">
    <source>
        <dbReference type="EMBL" id="WVW79782.1"/>
    </source>
</evidence>
<reference evidence="2" key="3">
    <citation type="submission" date="2014-01" db="EMBL/GenBank/DDBJ databases">
        <title>Evolution of pathogenesis and genome organization in the Tremellales.</title>
        <authorList>
            <person name="Cuomo C."/>
            <person name="Litvintseva A."/>
            <person name="Heitman J."/>
            <person name="Chen Y."/>
            <person name="Sun S."/>
            <person name="Springer D."/>
            <person name="Dromer F."/>
            <person name="Young S."/>
            <person name="Zeng Q."/>
            <person name="Chapman S."/>
            <person name="Gujja S."/>
            <person name="Saif S."/>
            <person name="Birren B."/>
        </authorList>
    </citation>
    <scope>NUCLEOTIDE SEQUENCE</scope>
    <source>
        <strain evidence="2">CBS 10118</strain>
    </source>
</reference>
<organism evidence="2">
    <name type="scientific">Kwoniella bestiolae CBS 10118</name>
    <dbReference type="NCBI Taxonomy" id="1296100"/>
    <lineage>
        <taxon>Eukaryota</taxon>
        <taxon>Fungi</taxon>
        <taxon>Dikarya</taxon>
        <taxon>Basidiomycota</taxon>
        <taxon>Agaricomycotina</taxon>
        <taxon>Tremellomycetes</taxon>
        <taxon>Tremellales</taxon>
        <taxon>Cryptococcaceae</taxon>
        <taxon>Kwoniella</taxon>
    </lineage>
</organism>
<gene>
    <name evidence="2" type="ORF">I302_00430</name>
    <name evidence="3" type="ORF">I302_101752</name>
</gene>
<dbReference type="GeneID" id="30204829"/>
<protein>
    <submittedName>
        <fullName evidence="2">Uncharacterized protein</fullName>
    </submittedName>
</protein>
<evidence type="ECO:0000313" key="2">
    <source>
        <dbReference type="EMBL" id="OCF28940.1"/>
    </source>
</evidence>
<dbReference type="RefSeq" id="XP_019050010.1">
    <property type="nucleotide sequence ID" value="XM_019187132.1"/>
</dbReference>
<accession>A0A1B9GD44</accession>
<keyword evidence="4" id="KW-1185">Reference proteome</keyword>
<dbReference type="EMBL" id="KI894018">
    <property type="protein sequence ID" value="OCF28940.1"/>
    <property type="molecule type" value="Genomic_DNA"/>
</dbReference>
<feature type="compositionally biased region" description="Basic and acidic residues" evidence="1">
    <location>
        <begin position="49"/>
        <end position="61"/>
    </location>
</feature>
<evidence type="ECO:0000256" key="1">
    <source>
        <dbReference type="SAM" id="MobiDB-lite"/>
    </source>
</evidence>
<dbReference type="EMBL" id="CP144541">
    <property type="protein sequence ID" value="WVW79782.1"/>
    <property type="molecule type" value="Genomic_DNA"/>
</dbReference>
<proteinExistence type="predicted"/>
<reference evidence="3" key="2">
    <citation type="submission" date="2013-07" db="EMBL/GenBank/DDBJ databases">
        <authorList>
            <consortium name="The Broad Institute Genome Sequencing Platform"/>
            <person name="Cuomo C."/>
            <person name="Litvintseva A."/>
            <person name="Chen Y."/>
            <person name="Heitman J."/>
            <person name="Sun S."/>
            <person name="Springer D."/>
            <person name="Dromer F."/>
            <person name="Young S.K."/>
            <person name="Zeng Q."/>
            <person name="Gargeya S."/>
            <person name="Fitzgerald M."/>
            <person name="Abouelleil A."/>
            <person name="Alvarado L."/>
            <person name="Berlin A.M."/>
            <person name="Chapman S.B."/>
            <person name="Dewar J."/>
            <person name="Goldberg J."/>
            <person name="Griggs A."/>
            <person name="Gujja S."/>
            <person name="Hansen M."/>
            <person name="Howarth C."/>
            <person name="Imamovic A."/>
            <person name="Larimer J."/>
            <person name="McCowan C."/>
            <person name="Murphy C."/>
            <person name="Pearson M."/>
            <person name="Priest M."/>
            <person name="Roberts A."/>
            <person name="Saif S."/>
            <person name="Shea T."/>
            <person name="Sykes S."/>
            <person name="Wortman J."/>
            <person name="Nusbaum C."/>
            <person name="Birren B."/>
        </authorList>
    </citation>
    <scope>NUCLEOTIDE SEQUENCE</scope>
    <source>
        <strain evidence="3">CBS 10118</strain>
    </source>
</reference>
<name>A0A1B9GD44_9TREE</name>
<dbReference type="Proteomes" id="UP000092730">
    <property type="component" value="Chromosome 1"/>
</dbReference>
<evidence type="ECO:0000313" key="4">
    <source>
        <dbReference type="Proteomes" id="UP000092730"/>
    </source>
</evidence>
<sequence>MNPGGCEEGRDVIQIAMGSLRVLYCIIFKVTYPDDRDYPPLRVIEADGSDTKGMDGEERGGRASAYGGNESEIDDDNPAWYTLDLSDTSQLSLIARRLDKSISQEANGWKHKPDRDPTARRSNIQKWKKRVVFCYERKVMTEIEW</sequence>